<accession>D5BSN9</accession>
<reference evidence="2 3" key="1">
    <citation type="journal article" date="2010" name="J. Bacteriol.">
        <title>Complete genome sequence of "Candidatus Puniceispirillum marinum" IMCC1322, a representative of the SAR116 clade in the Alphaproteobacteria.</title>
        <authorList>
            <person name="Oh H.M."/>
            <person name="Kwon K.K."/>
            <person name="Kang I."/>
            <person name="Kang S.G."/>
            <person name="Lee J.H."/>
            <person name="Kim S.J."/>
            <person name="Cho J.C."/>
        </authorList>
    </citation>
    <scope>NUCLEOTIDE SEQUENCE [LARGE SCALE GENOMIC DNA]</scope>
    <source>
        <strain evidence="2 3">IMCC1322</strain>
    </source>
</reference>
<dbReference type="EC" id="1.4.3.16" evidence="2"/>
<dbReference type="Proteomes" id="UP000007460">
    <property type="component" value="Chromosome"/>
</dbReference>
<protein>
    <submittedName>
        <fullName evidence="2">Mammalian cell entry related protein</fullName>
        <ecNumber evidence="2">1.4.3.16</ecNumber>
    </submittedName>
</protein>
<dbReference type="Pfam" id="PF02470">
    <property type="entry name" value="MlaD"/>
    <property type="match status" value="1"/>
</dbReference>
<dbReference type="AlphaFoldDB" id="D5BSN9"/>
<dbReference type="GO" id="GO:0005548">
    <property type="term" value="F:phospholipid transporter activity"/>
    <property type="evidence" value="ECO:0007669"/>
    <property type="project" value="TreeGrafter"/>
</dbReference>
<dbReference type="GO" id="GO:0005543">
    <property type="term" value="F:phospholipid binding"/>
    <property type="evidence" value="ECO:0007669"/>
    <property type="project" value="TreeGrafter"/>
</dbReference>
<dbReference type="RefSeq" id="WP_013045915.1">
    <property type="nucleotide sequence ID" value="NC_014010.1"/>
</dbReference>
<dbReference type="OrthoDB" id="7164001at2"/>
<dbReference type="NCBIfam" id="TIGR04430">
    <property type="entry name" value="OM_asym_MlaD"/>
    <property type="match status" value="1"/>
</dbReference>
<keyword evidence="2" id="KW-0560">Oxidoreductase</keyword>
<name>D5BSN9_PUNMI</name>
<dbReference type="InterPro" id="IPR003399">
    <property type="entry name" value="Mce/MlaD"/>
</dbReference>
<sequence length="151" mass="15552">MQRNTLEMIMGAVVLLAAAGFVTLAYEAADIQGTNGYEIQAEFGATGGLSVGDDVRISGIKIGRITSQTLDPDTYSARIAMAINPDILIPADSSARITAASLLGGNYLELMPGADIDMLAPGAIIYDTRDPVSLTDLLGKAVFAGADGGTN</sequence>
<dbReference type="InterPro" id="IPR052336">
    <property type="entry name" value="MlaD_Phospholipid_Transporter"/>
</dbReference>
<proteinExistence type="predicted"/>
<gene>
    <name evidence="2" type="ordered locus">SAR116_1043</name>
</gene>
<organism evidence="2 3">
    <name type="scientific">Puniceispirillum marinum (strain IMCC1322)</name>
    <dbReference type="NCBI Taxonomy" id="488538"/>
    <lineage>
        <taxon>Bacteria</taxon>
        <taxon>Pseudomonadati</taxon>
        <taxon>Pseudomonadota</taxon>
        <taxon>Alphaproteobacteria</taxon>
        <taxon>Candidatus Puniceispirillales</taxon>
        <taxon>Candidatus Puniceispirillaceae</taxon>
        <taxon>Candidatus Puniceispirillum</taxon>
    </lineage>
</organism>
<evidence type="ECO:0000259" key="1">
    <source>
        <dbReference type="Pfam" id="PF02470"/>
    </source>
</evidence>
<dbReference type="eggNOG" id="COG1463">
    <property type="taxonomic scope" value="Bacteria"/>
</dbReference>
<dbReference type="KEGG" id="apb:SAR116_1043"/>
<dbReference type="STRING" id="488538.SAR116_1043"/>
<dbReference type="InterPro" id="IPR030970">
    <property type="entry name" value="ABC_MlaD"/>
</dbReference>
<feature type="domain" description="Mce/MlaD" evidence="1">
    <location>
        <begin position="35"/>
        <end position="113"/>
    </location>
</feature>
<evidence type="ECO:0000313" key="2">
    <source>
        <dbReference type="EMBL" id="ADE39286.1"/>
    </source>
</evidence>
<evidence type="ECO:0000313" key="3">
    <source>
        <dbReference type="Proteomes" id="UP000007460"/>
    </source>
</evidence>
<dbReference type="EMBL" id="CP001751">
    <property type="protein sequence ID" value="ADE39286.1"/>
    <property type="molecule type" value="Genomic_DNA"/>
</dbReference>
<dbReference type="GO" id="GO:0008734">
    <property type="term" value="F:L-aspartate oxidase activity"/>
    <property type="evidence" value="ECO:0007669"/>
    <property type="project" value="UniProtKB-EC"/>
</dbReference>
<keyword evidence="3" id="KW-1185">Reference proteome</keyword>
<dbReference type="HOGENOM" id="CLU_107027_1_0_5"/>
<dbReference type="PANTHER" id="PTHR33371:SF4">
    <property type="entry name" value="INTERMEMBRANE PHOSPHOLIPID TRANSPORT SYSTEM BINDING PROTEIN MLAD"/>
    <property type="match status" value="1"/>
</dbReference>
<dbReference type="PANTHER" id="PTHR33371">
    <property type="entry name" value="INTERMEMBRANE PHOSPHOLIPID TRANSPORT SYSTEM BINDING PROTEIN MLAD-RELATED"/>
    <property type="match status" value="1"/>
</dbReference>